<accession>A0A510E1X9</accession>
<dbReference type="AlphaFoldDB" id="A0A510E1X9"/>
<reference evidence="2" key="1">
    <citation type="submission" date="2018-09" db="EMBL/GenBank/DDBJ databases">
        <title>Complete Genome Sequencing of Sulfolobus sp. JCM 16834.</title>
        <authorList>
            <person name="Kato S."/>
            <person name="Itoh T."/>
            <person name="Ohkuma M."/>
        </authorList>
    </citation>
    <scope>NUCLEOTIDE SEQUENCE [LARGE SCALE GENOMIC DNA]</scope>
    <source>
        <strain evidence="2">IC-007</strain>
    </source>
</reference>
<evidence type="ECO:0000313" key="2">
    <source>
        <dbReference type="Proteomes" id="UP000325030"/>
    </source>
</evidence>
<name>A0A510E1X9_9CREN</name>
<organism evidence="1 2">
    <name type="scientific">Sulfuracidifex tepidarius</name>
    <dbReference type="NCBI Taxonomy" id="1294262"/>
    <lineage>
        <taxon>Archaea</taxon>
        <taxon>Thermoproteota</taxon>
        <taxon>Thermoprotei</taxon>
        <taxon>Sulfolobales</taxon>
        <taxon>Sulfolobaceae</taxon>
        <taxon>Sulfuracidifex</taxon>
    </lineage>
</organism>
<proteinExistence type="predicted"/>
<sequence>MYGMLGKPAEAYFVFPSLHYLNFTERKGRATTNKGLRHISIRKLLEDLKNSKDSFYAFPLLPVKFTVS</sequence>
<dbReference type="EMBL" id="AP018930">
    <property type="protein sequence ID" value="BBG26098.1"/>
    <property type="molecule type" value="Genomic_DNA"/>
</dbReference>
<dbReference type="Proteomes" id="UP000325030">
    <property type="component" value="Chromosome"/>
</dbReference>
<evidence type="ECO:0000313" key="1">
    <source>
        <dbReference type="EMBL" id="BBG26098.1"/>
    </source>
</evidence>
<protein>
    <submittedName>
        <fullName evidence="1">Uncharacterized protein</fullName>
    </submittedName>
</protein>
<gene>
    <name evidence="1" type="ORF">IC007_0603</name>
</gene>